<dbReference type="GO" id="GO:0071949">
    <property type="term" value="F:FAD binding"/>
    <property type="evidence" value="ECO:0007669"/>
    <property type="project" value="InterPro"/>
</dbReference>
<dbReference type="Gene3D" id="3.30.465.10">
    <property type="match status" value="1"/>
</dbReference>
<dbReference type="SUPFAM" id="SSF56176">
    <property type="entry name" value="FAD-binding/transporter-associated domain-like"/>
    <property type="match status" value="1"/>
</dbReference>
<dbReference type="Proteomes" id="UP000177025">
    <property type="component" value="Unassembled WGS sequence"/>
</dbReference>
<dbReference type="InterPro" id="IPR006094">
    <property type="entry name" value="Oxid_FAD_bind_N"/>
</dbReference>
<evidence type="ECO:0000259" key="3">
    <source>
        <dbReference type="PROSITE" id="PS51387"/>
    </source>
</evidence>
<dbReference type="Gene3D" id="3.30.70.2740">
    <property type="match status" value="1"/>
</dbReference>
<name>A0A1F4U1Z2_UNCW3</name>
<protein>
    <recommendedName>
        <fullName evidence="3">FAD-binding PCMH-type domain-containing protein</fullName>
    </recommendedName>
</protein>
<dbReference type="Gene3D" id="3.30.70.2190">
    <property type="match status" value="1"/>
</dbReference>
<dbReference type="InterPro" id="IPR051914">
    <property type="entry name" value="FAD-linked_OxidoTrans_Type4"/>
</dbReference>
<dbReference type="PANTHER" id="PTHR42934:SF2">
    <property type="entry name" value="GLYCOLATE OXIDASE SUBUNIT GLCD"/>
    <property type="match status" value="1"/>
</dbReference>
<keyword evidence="1" id="KW-0285">Flavoprotein</keyword>
<dbReference type="PROSITE" id="PS51387">
    <property type="entry name" value="FAD_PCMH"/>
    <property type="match status" value="1"/>
</dbReference>
<dbReference type="InterPro" id="IPR016169">
    <property type="entry name" value="FAD-bd_PCMH_sub2"/>
</dbReference>
<dbReference type="InterPro" id="IPR036318">
    <property type="entry name" value="FAD-bd_PCMH-like_sf"/>
</dbReference>
<accession>A0A1F4U1Z2</accession>
<dbReference type="GO" id="GO:0003824">
    <property type="term" value="F:catalytic activity"/>
    <property type="evidence" value="ECO:0007669"/>
    <property type="project" value="InterPro"/>
</dbReference>
<proteinExistence type="predicted"/>
<evidence type="ECO:0000313" key="5">
    <source>
        <dbReference type="Proteomes" id="UP000177025"/>
    </source>
</evidence>
<comment type="caution">
    <text evidence="4">The sequence shown here is derived from an EMBL/GenBank/DDBJ whole genome shotgun (WGS) entry which is preliminary data.</text>
</comment>
<organism evidence="4 5">
    <name type="scientific">candidate division WOR-3 bacterium RBG_13_43_14</name>
    <dbReference type="NCBI Taxonomy" id="1802590"/>
    <lineage>
        <taxon>Bacteria</taxon>
        <taxon>Bacteria division WOR-3</taxon>
    </lineage>
</organism>
<dbReference type="AlphaFoldDB" id="A0A1F4U1Z2"/>
<dbReference type="InterPro" id="IPR016166">
    <property type="entry name" value="FAD-bd_PCMH"/>
</dbReference>
<dbReference type="InterPro" id="IPR004113">
    <property type="entry name" value="FAD-bd_oxidored_4_C"/>
</dbReference>
<dbReference type="InterPro" id="IPR016164">
    <property type="entry name" value="FAD-linked_Oxase-like_C"/>
</dbReference>
<dbReference type="PANTHER" id="PTHR42934">
    <property type="entry name" value="GLYCOLATE OXIDASE SUBUNIT GLCD"/>
    <property type="match status" value="1"/>
</dbReference>
<dbReference type="Pfam" id="PF01565">
    <property type="entry name" value="FAD_binding_4"/>
    <property type="match status" value="1"/>
</dbReference>
<evidence type="ECO:0000256" key="2">
    <source>
        <dbReference type="ARBA" id="ARBA00022827"/>
    </source>
</evidence>
<feature type="domain" description="FAD-binding PCMH-type" evidence="3">
    <location>
        <begin position="41"/>
        <end position="220"/>
    </location>
</feature>
<gene>
    <name evidence="4" type="ORF">A2Y85_03200</name>
</gene>
<dbReference type="Pfam" id="PF02913">
    <property type="entry name" value="FAD-oxidase_C"/>
    <property type="match status" value="1"/>
</dbReference>
<dbReference type="EMBL" id="MEUM01000158">
    <property type="protein sequence ID" value="OGC38974.1"/>
    <property type="molecule type" value="Genomic_DNA"/>
</dbReference>
<dbReference type="SUPFAM" id="SSF55103">
    <property type="entry name" value="FAD-linked oxidases, C-terminal domain"/>
    <property type="match status" value="1"/>
</dbReference>
<feature type="non-terminal residue" evidence="4">
    <location>
        <position position="438"/>
    </location>
</feature>
<evidence type="ECO:0000256" key="1">
    <source>
        <dbReference type="ARBA" id="ARBA00022630"/>
    </source>
</evidence>
<keyword evidence="2" id="KW-0274">FAD</keyword>
<sequence>MNYTRITSEIIDKLQTIVSPDRIITDPEALDNYAHDETPLYHSMPELVVKPISTIEVSKIMHLANDLVIPVTPRGGGTSLSAGTVPAHGGIVLSLELMNRIKEIDTENLMAVVEPGIITETLGKELAKHGLFFPPDPVSLDSCMIGGNIAECAGGPRAMKYGVTKNYVLGIECVLPDGTIQRYGGKLLKNVTGYDLIGLITGSEGTLAIITEATIEVLSLPKFVIDLSIPFVCIEDAVAFSTDILQSGIMPTAIEFMDGDIYRLTGRILKRKLPNAEANAHLIVEIDGSEKNFLSQQYDQIGDIALKHGALDVFVAESEKDRERIWQPRKNAGEALKTYTKPLCREDLVVPKNQIPILISRLKSMITHYNAALFTFGHLGDGNIHADAGIIDGHIDPSSVNVKELRRKIYEITIHLGGMITAEHGVGLSKIDYLNMAL</sequence>
<reference evidence="4 5" key="1">
    <citation type="journal article" date="2016" name="Nat. Commun.">
        <title>Thousands of microbial genomes shed light on interconnected biogeochemical processes in an aquifer system.</title>
        <authorList>
            <person name="Anantharaman K."/>
            <person name="Brown C.T."/>
            <person name="Hug L.A."/>
            <person name="Sharon I."/>
            <person name="Castelle C.J."/>
            <person name="Probst A.J."/>
            <person name="Thomas B.C."/>
            <person name="Singh A."/>
            <person name="Wilkins M.J."/>
            <person name="Karaoz U."/>
            <person name="Brodie E.L."/>
            <person name="Williams K.H."/>
            <person name="Hubbard S.S."/>
            <person name="Banfield J.F."/>
        </authorList>
    </citation>
    <scope>NUCLEOTIDE SEQUENCE [LARGE SCALE GENOMIC DNA]</scope>
</reference>
<evidence type="ECO:0000313" key="4">
    <source>
        <dbReference type="EMBL" id="OGC38974.1"/>
    </source>
</evidence>